<dbReference type="PANTHER" id="PTHR30173:SF36">
    <property type="entry name" value="ECF RNA POLYMERASE SIGMA FACTOR SIGJ"/>
    <property type="match status" value="1"/>
</dbReference>
<evidence type="ECO:0000259" key="7">
    <source>
        <dbReference type="Pfam" id="PF04542"/>
    </source>
</evidence>
<dbReference type="NCBIfam" id="TIGR02937">
    <property type="entry name" value="sigma70-ECF"/>
    <property type="match status" value="1"/>
</dbReference>
<dbReference type="EMBL" id="JAUTIX010000001">
    <property type="protein sequence ID" value="MDP0396443.1"/>
    <property type="molecule type" value="Genomic_DNA"/>
</dbReference>
<feature type="domain" description="RNA polymerase sigma factor 70 region 4 type 2" evidence="8">
    <location>
        <begin position="106"/>
        <end position="156"/>
    </location>
</feature>
<dbReference type="Proteomes" id="UP001178281">
    <property type="component" value="Unassembled WGS sequence"/>
</dbReference>
<keyword evidence="4" id="KW-0731">Sigma factor</keyword>
<evidence type="ECO:0000259" key="8">
    <source>
        <dbReference type="Pfam" id="PF08281"/>
    </source>
</evidence>
<keyword evidence="10" id="KW-1185">Reference proteome</keyword>
<evidence type="ECO:0000313" key="10">
    <source>
        <dbReference type="Proteomes" id="UP001178281"/>
    </source>
</evidence>
<comment type="similarity">
    <text evidence="1">Belongs to the sigma-70 factor family. ECF subfamily.</text>
</comment>
<organism evidence="9 10">
    <name type="scientific">Tsukamurella strandjordii</name>
    <dbReference type="NCBI Taxonomy" id="147577"/>
    <lineage>
        <taxon>Bacteria</taxon>
        <taxon>Bacillati</taxon>
        <taxon>Actinomycetota</taxon>
        <taxon>Actinomycetes</taxon>
        <taxon>Mycobacteriales</taxon>
        <taxon>Tsukamurellaceae</taxon>
        <taxon>Tsukamurella</taxon>
    </lineage>
</organism>
<feature type="domain" description="RNA polymerase sigma-70 region 2" evidence="7">
    <location>
        <begin position="9"/>
        <end position="69"/>
    </location>
</feature>
<dbReference type="Pfam" id="PF08281">
    <property type="entry name" value="Sigma70_r4_2"/>
    <property type="match status" value="1"/>
</dbReference>
<dbReference type="InterPro" id="IPR013324">
    <property type="entry name" value="RNA_pol_sigma_r3/r4-like"/>
</dbReference>
<dbReference type="GO" id="GO:0003677">
    <property type="term" value="F:DNA binding"/>
    <property type="evidence" value="ECO:0007669"/>
    <property type="project" value="UniProtKB-KW"/>
</dbReference>
<keyword evidence="3" id="KW-0805">Transcription regulation</keyword>
<keyword evidence="6" id="KW-0804">Transcription</keyword>
<dbReference type="Gene3D" id="1.10.10.10">
    <property type="entry name" value="Winged helix-like DNA-binding domain superfamily/Winged helix DNA-binding domain"/>
    <property type="match status" value="1"/>
</dbReference>
<protein>
    <submittedName>
        <fullName evidence="9">RNA polymerase sigma-70 factor</fullName>
    </submittedName>
</protein>
<dbReference type="InterPro" id="IPR014284">
    <property type="entry name" value="RNA_pol_sigma-70_dom"/>
</dbReference>
<evidence type="ECO:0000256" key="1">
    <source>
        <dbReference type="ARBA" id="ARBA00010641"/>
    </source>
</evidence>
<dbReference type="InterPro" id="IPR032710">
    <property type="entry name" value="NTF2-like_dom_sf"/>
</dbReference>
<dbReference type="SUPFAM" id="SSF88659">
    <property type="entry name" value="Sigma3 and sigma4 domains of RNA polymerase sigma factors"/>
    <property type="match status" value="1"/>
</dbReference>
<dbReference type="InterPro" id="IPR052704">
    <property type="entry name" value="ECF_Sigma-70_Domain"/>
</dbReference>
<accession>A0AA90SJL0</accession>
<dbReference type="InterPro" id="IPR036388">
    <property type="entry name" value="WH-like_DNA-bd_sf"/>
</dbReference>
<dbReference type="AlphaFoldDB" id="A0AA90SJL0"/>
<dbReference type="PANTHER" id="PTHR30173">
    <property type="entry name" value="SIGMA 19 FACTOR"/>
    <property type="match status" value="1"/>
</dbReference>
<comment type="subunit">
    <text evidence="2">Interacts transiently with the RNA polymerase catalytic core formed by RpoA, RpoB, RpoC and RpoZ (2 alpha, 1 beta, 1 beta' and 1 omega subunit) to form the RNA polymerase holoenzyme that can initiate transcription.</text>
</comment>
<evidence type="ECO:0000256" key="6">
    <source>
        <dbReference type="ARBA" id="ARBA00023163"/>
    </source>
</evidence>
<dbReference type="RefSeq" id="WP_220656320.1">
    <property type="nucleotide sequence ID" value="NZ_CBCSFC010000023.1"/>
</dbReference>
<dbReference type="InterPro" id="IPR013249">
    <property type="entry name" value="RNA_pol_sigma70_r4_t2"/>
</dbReference>
<dbReference type="SUPFAM" id="SSF54427">
    <property type="entry name" value="NTF2-like"/>
    <property type="match status" value="1"/>
</dbReference>
<sequence length="285" mass="31200">MPDTALDAFTRARPRLFGIAYRILGSAPDAEDVVQDAWLRWAGGDRTDVRDPEAFLVVTATRLALNLAQSAHARREAYVGPWFPTPVDTESDPQLGAERRAALELAVLHVLQRLGPAERAAYVLREAFDYPYDRIAEILQMREPAVRQVVSRARKRVDGERRTTASRDRLRTLLDAFLAAAHAGDVAGLEAVLAADVVSETDGGGVRRAARRTVVGGNDVARFVAGFSTRFWPDAQVRIVEANGQPAALFLHDGRPSALLCVSADDSGISQLMWVMNPEKLTDFG</sequence>
<name>A0AA90SJL0_9ACTN</name>
<keyword evidence="5" id="KW-0238">DNA-binding</keyword>
<dbReference type="GO" id="GO:0006352">
    <property type="term" value="P:DNA-templated transcription initiation"/>
    <property type="evidence" value="ECO:0007669"/>
    <property type="project" value="InterPro"/>
</dbReference>
<dbReference type="InterPro" id="IPR014303">
    <property type="entry name" value="RNA_pol_sigma-70_ECF"/>
</dbReference>
<dbReference type="InterPro" id="IPR007627">
    <property type="entry name" value="RNA_pol_sigma70_r2"/>
</dbReference>
<dbReference type="Gene3D" id="1.10.1740.10">
    <property type="match status" value="1"/>
</dbReference>
<dbReference type="Gene3D" id="3.10.450.50">
    <property type="match status" value="1"/>
</dbReference>
<dbReference type="NCBIfam" id="TIGR02957">
    <property type="entry name" value="SigX4"/>
    <property type="match status" value="1"/>
</dbReference>
<reference evidence="9" key="1">
    <citation type="submission" date="2023-08" db="EMBL/GenBank/DDBJ databases">
        <title>The draft genome of Tsukamurella strandjordii strain 050030.</title>
        <authorList>
            <person name="Zhao F."/>
            <person name="Feng Y."/>
            <person name="Zong Z."/>
        </authorList>
    </citation>
    <scope>NUCLEOTIDE SEQUENCE</scope>
    <source>
        <strain evidence="9">050030</strain>
    </source>
</reference>
<dbReference type="Pfam" id="PF04542">
    <property type="entry name" value="Sigma70_r2"/>
    <property type="match status" value="1"/>
</dbReference>
<evidence type="ECO:0000313" key="9">
    <source>
        <dbReference type="EMBL" id="MDP0396443.1"/>
    </source>
</evidence>
<evidence type="ECO:0000256" key="5">
    <source>
        <dbReference type="ARBA" id="ARBA00023125"/>
    </source>
</evidence>
<dbReference type="NCBIfam" id="NF007214">
    <property type="entry name" value="PRK09636.1"/>
    <property type="match status" value="1"/>
</dbReference>
<dbReference type="InterPro" id="IPR013325">
    <property type="entry name" value="RNA_pol_sigma_r2"/>
</dbReference>
<dbReference type="GO" id="GO:0016987">
    <property type="term" value="F:sigma factor activity"/>
    <property type="evidence" value="ECO:0007669"/>
    <property type="project" value="UniProtKB-KW"/>
</dbReference>
<evidence type="ECO:0000256" key="2">
    <source>
        <dbReference type="ARBA" id="ARBA00011344"/>
    </source>
</evidence>
<comment type="caution">
    <text evidence="9">The sequence shown here is derived from an EMBL/GenBank/DDBJ whole genome shotgun (WGS) entry which is preliminary data.</text>
</comment>
<evidence type="ECO:0000256" key="3">
    <source>
        <dbReference type="ARBA" id="ARBA00023015"/>
    </source>
</evidence>
<evidence type="ECO:0000256" key="4">
    <source>
        <dbReference type="ARBA" id="ARBA00023082"/>
    </source>
</evidence>
<proteinExistence type="inferred from homology"/>
<gene>
    <name evidence="9" type="ORF">Q7X28_00755</name>
</gene>
<dbReference type="SUPFAM" id="SSF88946">
    <property type="entry name" value="Sigma2 domain of RNA polymerase sigma factors"/>
    <property type="match status" value="1"/>
</dbReference>